<proteinExistence type="predicted"/>
<gene>
    <name evidence="2" type="ORF">Pla52n_14370</name>
</gene>
<dbReference type="Proteomes" id="UP000320176">
    <property type="component" value="Unassembled WGS sequence"/>
</dbReference>
<dbReference type="Pfam" id="PF01553">
    <property type="entry name" value="Acyltransferase"/>
    <property type="match status" value="1"/>
</dbReference>
<keyword evidence="3" id="KW-1185">Reference proteome</keyword>
<feature type="domain" description="Phospholipid/glycerol acyltransferase" evidence="1">
    <location>
        <begin position="61"/>
        <end position="189"/>
    </location>
</feature>
<dbReference type="RefSeq" id="WP_146518925.1">
    <property type="nucleotide sequence ID" value="NZ_CP151726.1"/>
</dbReference>
<dbReference type="OrthoDB" id="9806008at2"/>
<dbReference type="SUPFAM" id="SSF69593">
    <property type="entry name" value="Glycerol-3-phosphate (1)-acyltransferase"/>
    <property type="match status" value="1"/>
</dbReference>
<dbReference type="EMBL" id="SJPN01000002">
    <property type="protein sequence ID" value="TWU05722.1"/>
    <property type="molecule type" value="Genomic_DNA"/>
</dbReference>
<comment type="caution">
    <text evidence="2">The sequence shown here is derived from an EMBL/GenBank/DDBJ whole genome shotgun (WGS) entry which is preliminary data.</text>
</comment>
<dbReference type="AlphaFoldDB" id="A0A5C6B2N5"/>
<protein>
    <submittedName>
        <fullName evidence="2">Acyltransferase</fullName>
    </submittedName>
</protein>
<dbReference type="SMART" id="SM00563">
    <property type="entry name" value="PlsC"/>
    <property type="match status" value="1"/>
</dbReference>
<evidence type="ECO:0000313" key="3">
    <source>
        <dbReference type="Proteomes" id="UP000320176"/>
    </source>
</evidence>
<organism evidence="2 3">
    <name type="scientific">Stieleria varia</name>
    <dbReference type="NCBI Taxonomy" id="2528005"/>
    <lineage>
        <taxon>Bacteria</taxon>
        <taxon>Pseudomonadati</taxon>
        <taxon>Planctomycetota</taxon>
        <taxon>Planctomycetia</taxon>
        <taxon>Pirellulales</taxon>
        <taxon>Pirellulaceae</taxon>
        <taxon>Stieleria</taxon>
    </lineage>
</organism>
<evidence type="ECO:0000313" key="2">
    <source>
        <dbReference type="EMBL" id="TWU05722.1"/>
    </source>
</evidence>
<keyword evidence="2" id="KW-0808">Transferase</keyword>
<keyword evidence="2" id="KW-0012">Acyltransferase</keyword>
<name>A0A5C6B2N5_9BACT</name>
<dbReference type="GO" id="GO:0016746">
    <property type="term" value="F:acyltransferase activity"/>
    <property type="evidence" value="ECO:0007669"/>
    <property type="project" value="UniProtKB-KW"/>
</dbReference>
<dbReference type="InterPro" id="IPR002123">
    <property type="entry name" value="Plipid/glycerol_acylTrfase"/>
</dbReference>
<evidence type="ECO:0000259" key="1">
    <source>
        <dbReference type="SMART" id="SM00563"/>
    </source>
</evidence>
<sequence>MSVVFQRPYQFVPPDRNPLWPWLIQRLRIVDRYLKRKDGVVGYECRNLDRVRQSAQRGDGILWAPNHCRYADPLVLGWPSRELGIHVHAMASWHLFNEGAFDRFAIRKMGGFSIHREGTDRQALESAIDILVDTKRPLVLFPEGTTSRTNDLIIPLLDGVSFIARTAARRRAKSGSGDVMIFPVGIKYLCIDKIDDWAKDQLSRLERSFGWKHPPENSIPKRTIRLSETILALHEIRCFGESSSGDTSQRRAVLIQHLLSHCESVLQIQPSDRDVASGDLHTWQRSVLDRVRQIRSAVASKYFAEHYPSPPCSKLVACVDDADLAQEQLSTPDDYLGKDVVTDTRIVESIQLMQESLFGKSDASLPLKAVVEFGEPIPVPSERAPRGEEDPLMGQLRERLTNLVGKLSHEARKWSD</sequence>
<accession>A0A5C6B2N5</accession>
<reference evidence="2 3" key="1">
    <citation type="submission" date="2019-02" db="EMBL/GenBank/DDBJ databases">
        <title>Deep-cultivation of Planctomycetes and their phenomic and genomic characterization uncovers novel biology.</title>
        <authorList>
            <person name="Wiegand S."/>
            <person name="Jogler M."/>
            <person name="Boedeker C."/>
            <person name="Pinto D."/>
            <person name="Vollmers J."/>
            <person name="Rivas-Marin E."/>
            <person name="Kohn T."/>
            <person name="Peeters S.H."/>
            <person name="Heuer A."/>
            <person name="Rast P."/>
            <person name="Oberbeckmann S."/>
            <person name="Bunk B."/>
            <person name="Jeske O."/>
            <person name="Meyerdierks A."/>
            <person name="Storesund J.E."/>
            <person name="Kallscheuer N."/>
            <person name="Luecker S."/>
            <person name="Lage O.M."/>
            <person name="Pohl T."/>
            <person name="Merkel B.J."/>
            <person name="Hornburger P."/>
            <person name="Mueller R.-W."/>
            <person name="Bruemmer F."/>
            <person name="Labrenz M."/>
            <person name="Spormann A.M."/>
            <person name="Op Den Camp H."/>
            <person name="Overmann J."/>
            <person name="Amann R."/>
            <person name="Jetten M.S.M."/>
            <person name="Mascher T."/>
            <person name="Medema M.H."/>
            <person name="Devos D.P."/>
            <person name="Kaster A.-K."/>
            <person name="Ovreas L."/>
            <person name="Rohde M."/>
            <person name="Galperin M.Y."/>
            <person name="Jogler C."/>
        </authorList>
    </citation>
    <scope>NUCLEOTIDE SEQUENCE [LARGE SCALE GENOMIC DNA]</scope>
    <source>
        <strain evidence="2 3">Pla52n</strain>
    </source>
</reference>